<evidence type="ECO:0000256" key="2">
    <source>
        <dbReference type="SAM" id="MobiDB-lite"/>
    </source>
</evidence>
<dbReference type="Proteomes" id="UP000095280">
    <property type="component" value="Unplaced"/>
</dbReference>
<reference evidence="5" key="1">
    <citation type="submission" date="2016-11" db="UniProtKB">
        <authorList>
            <consortium name="WormBaseParasite"/>
        </authorList>
    </citation>
    <scope>IDENTIFICATION</scope>
</reference>
<evidence type="ECO:0000313" key="5">
    <source>
        <dbReference type="WBParaSite" id="maker-uti_cns_0001031-snap-gene-0.10-mRNA-1"/>
    </source>
</evidence>
<dbReference type="InterPro" id="IPR031657">
    <property type="entry name" value="REPA_OB_2"/>
</dbReference>
<accession>A0A1I8G8B2</accession>
<dbReference type="WBParaSite" id="maker-uti_cns_0001031-snap-gene-0.10-mRNA-1">
    <property type="protein sequence ID" value="maker-uti_cns_0001031-snap-gene-0.10-mRNA-1"/>
    <property type="gene ID" value="maker-uti_cns_0001031-snap-gene-0.10"/>
</dbReference>
<keyword evidence="1" id="KW-0238">DNA-binding</keyword>
<dbReference type="SUPFAM" id="SSF50249">
    <property type="entry name" value="Nucleic acid-binding proteins"/>
    <property type="match status" value="2"/>
</dbReference>
<feature type="region of interest" description="Disordered" evidence="2">
    <location>
        <begin position="253"/>
        <end position="274"/>
    </location>
</feature>
<name>A0A1I8G8B2_9PLAT</name>
<keyword evidence="4" id="KW-1185">Reference proteome</keyword>
<evidence type="ECO:0000259" key="3">
    <source>
        <dbReference type="Pfam" id="PF16900"/>
    </source>
</evidence>
<organism evidence="4 5">
    <name type="scientific">Macrostomum lignano</name>
    <dbReference type="NCBI Taxonomy" id="282301"/>
    <lineage>
        <taxon>Eukaryota</taxon>
        <taxon>Metazoa</taxon>
        <taxon>Spiralia</taxon>
        <taxon>Lophotrochozoa</taxon>
        <taxon>Platyhelminthes</taxon>
        <taxon>Rhabditophora</taxon>
        <taxon>Macrostomorpha</taxon>
        <taxon>Macrostomida</taxon>
        <taxon>Macrostomidae</taxon>
        <taxon>Macrostomum</taxon>
    </lineage>
</organism>
<dbReference type="InterPro" id="IPR012340">
    <property type="entry name" value="NA-bd_OB-fold"/>
</dbReference>
<dbReference type="Pfam" id="PF16900">
    <property type="entry name" value="REPA_OB_2"/>
    <property type="match status" value="1"/>
</dbReference>
<proteinExistence type="predicted"/>
<protein>
    <submittedName>
        <fullName evidence="5">REPA_OB_2 domain-containing protein</fullName>
    </submittedName>
</protein>
<feature type="domain" description="Replication protein A OB" evidence="3">
    <location>
        <begin position="133"/>
        <end position="219"/>
    </location>
</feature>
<dbReference type="Gene3D" id="2.40.50.140">
    <property type="entry name" value="Nucleic acid-binding proteins"/>
    <property type="match status" value="2"/>
</dbReference>
<dbReference type="GO" id="GO:0003677">
    <property type="term" value="F:DNA binding"/>
    <property type="evidence" value="ECO:0007669"/>
    <property type="project" value="UniProtKB-KW"/>
</dbReference>
<dbReference type="AlphaFoldDB" id="A0A1I8G8B2"/>
<evidence type="ECO:0000256" key="1">
    <source>
        <dbReference type="ARBA" id="ARBA00023125"/>
    </source>
</evidence>
<feature type="region of interest" description="Disordered" evidence="2">
    <location>
        <begin position="320"/>
        <end position="346"/>
    </location>
</feature>
<evidence type="ECO:0000313" key="4">
    <source>
        <dbReference type="Proteomes" id="UP000095280"/>
    </source>
</evidence>
<sequence>MASTITKKIKAKISGLKLGYMNTAVTGLVTELKEIRSYMKNDVRGEVFSFVLVDDSAEMRVSVFGKDLRSIWEVCNTSDAVRIAGGMVKTSDPRYNSTNNPMEVSLSVDSKGSIYRSNEVPTVSERACNYTGISDLQNVRLQENVDVLGAIDTLQPPEEVMTKAGKRINVAKVILVDQSCRSVSCTFWGSSSDQAVNWSVGDILSIRRAKVQEYAGAVVLGCTCSEVRRNSDDTEVTTLTDWYTNAKQSDTEFQPLGAPCPSGAVGGSSDQRGNNRRVVMQLPVSHESFRDVDEIVLDFGEGIKKLYRLVPSGESQLESTRIDWSTQADERSRMSCEDFSGSSRNQ</sequence>